<dbReference type="SMART" id="SM00342">
    <property type="entry name" value="HTH_ARAC"/>
    <property type="match status" value="1"/>
</dbReference>
<dbReference type="InterPro" id="IPR018062">
    <property type="entry name" value="HTH_AraC-typ_CS"/>
</dbReference>
<dbReference type="GO" id="GO:0003700">
    <property type="term" value="F:DNA-binding transcription factor activity"/>
    <property type="evidence" value="ECO:0007669"/>
    <property type="project" value="InterPro"/>
</dbReference>
<proteinExistence type="predicted"/>
<evidence type="ECO:0000259" key="5">
    <source>
        <dbReference type="PROSITE" id="PS01124"/>
    </source>
</evidence>
<dbReference type="GeneID" id="61764477"/>
<dbReference type="InterPro" id="IPR018060">
    <property type="entry name" value="HTH_AraC"/>
</dbReference>
<dbReference type="InterPro" id="IPR009057">
    <property type="entry name" value="Homeodomain-like_sf"/>
</dbReference>
<dbReference type="InterPro" id="IPR003313">
    <property type="entry name" value="AraC-bd"/>
</dbReference>
<dbReference type="InterPro" id="IPR011051">
    <property type="entry name" value="RmlC_Cupin_sf"/>
</dbReference>
<dbReference type="PANTHER" id="PTHR11019:SF159">
    <property type="entry name" value="TRANSCRIPTIONAL REGULATOR-RELATED"/>
    <property type="match status" value="1"/>
</dbReference>
<dbReference type="Proteomes" id="UP000271603">
    <property type="component" value="Chromosome"/>
</dbReference>
<organism evidence="6 8">
    <name type="scientific">Serratia rubidaea</name>
    <name type="common">Serratia marinorubra</name>
    <dbReference type="NCBI Taxonomy" id="61652"/>
    <lineage>
        <taxon>Bacteria</taxon>
        <taxon>Pseudomonadati</taxon>
        <taxon>Pseudomonadota</taxon>
        <taxon>Gammaproteobacteria</taxon>
        <taxon>Enterobacterales</taxon>
        <taxon>Yersiniaceae</taxon>
        <taxon>Serratia</taxon>
    </lineage>
</organism>
<dbReference type="Proteomes" id="UP000307968">
    <property type="component" value="Chromosome"/>
</dbReference>
<evidence type="ECO:0000313" key="7">
    <source>
        <dbReference type="EMBL" id="VTP60693.1"/>
    </source>
</evidence>
<feature type="domain" description="HTH araC/xylS-type" evidence="5">
    <location>
        <begin position="144"/>
        <end position="241"/>
    </location>
</feature>
<keyword evidence="3" id="KW-0238">DNA-binding</keyword>
<dbReference type="EMBL" id="LR590463">
    <property type="protein sequence ID" value="VTP60693.1"/>
    <property type="molecule type" value="Genomic_DNA"/>
</dbReference>
<accession>A0A3S4FUB5</accession>
<dbReference type="PROSITE" id="PS01124">
    <property type="entry name" value="HTH_ARAC_FAMILY_2"/>
    <property type="match status" value="1"/>
</dbReference>
<keyword evidence="4" id="KW-0804">Transcription</keyword>
<evidence type="ECO:0000313" key="9">
    <source>
        <dbReference type="Proteomes" id="UP000307968"/>
    </source>
</evidence>
<evidence type="ECO:0000313" key="6">
    <source>
        <dbReference type="EMBL" id="VEA72117.1"/>
    </source>
</evidence>
<dbReference type="EMBL" id="LR134155">
    <property type="protein sequence ID" value="VEA72117.1"/>
    <property type="molecule type" value="Genomic_DNA"/>
</dbReference>
<dbReference type="AlphaFoldDB" id="A0A3S4FUB5"/>
<reference evidence="6 8" key="1">
    <citation type="submission" date="2018-12" db="EMBL/GenBank/DDBJ databases">
        <authorList>
            <consortium name="Pathogen Informatics"/>
        </authorList>
    </citation>
    <scope>NUCLEOTIDE SEQUENCE [LARGE SCALE GENOMIC DNA]</scope>
    <source>
        <strain evidence="7 9">NCTC12971</strain>
        <strain evidence="6 8">NCTC9419</strain>
    </source>
</reference>
<keyword evidence="2" id="KW-0805">Transcription regulation</keyword>
<name>A0A3S4FUB5_SERRU</name>
<dbReference type="CDD" id="cd06124">
    <property type="entry name" value="cupin_NimR-like_N"/>
    <property type="match status" value="1"/>
</dbReference>
<dbReference type="Gene3D" id="2.60.120.10">
    <property type="entry name" value="Jelly Rolls"/>
    <property type="match status" value="1"/>
</dbReference>
<evidence type="ECO:0000256" key="3">
    <source>
        <dbReference type="ARBA" id="ARBA00023125"/>
    </source>
</evidence>
<sequence length="244" mass="26774">MILHGIPLSHPNRHLTPWHQHDDGQIYLLTHGAIALETEQRQWAMTAGTLGWLPPRCRHQAQSCGQVEGWLLFLSPATCRPLPGNARLLAASGLAQALVARIAGLPPSPLRAPQRRMVQVLLDEMQGEEETALQLPMPQDARLLKIARALLDDPASTRRQSEWASWAGISVRSLSRLFMAQTGIGFARWRQQARIIRSLEALSRGTPVASVAADCGYDNVSAYIAAFRRHFGVTPGGYFAAPPA</sequence>
<keyword evidence="1" id="KW-0678">Repressor</keyword>
<dbReference type="SUPFAM" id="SSF51182">
    <property type="entry name" value="RmlC-like cupins"/>
    <property type="match status" value="1"/>
</dbReference>
<dbReference type="PROSITE" id="PS00041">
    <property type="entry name" value="HTH_ARAC_FAMILY_1"/>
    <property type="match status" value="1"/>
</dbReference>
<dbReference type="GO" id="GO:0043565">
    <property type="term" value="F:sequence-specific DNA binding"/>
    <property type="evidence" value="ECO:0007669"/>
    <property type="project" value="InterPro"/>
</dbReference>
<dbReference type="RefSeq" id="WP_128144309.1">
    <property type="nucleotide sequence ID" value="NZ_CAMIPJ010000009.1"/>
</dbReference>
<evidence type="ECO:0000313" key="8">
    <source>
        <dbReference type="Proteomes" id="UP000271603"/>
    </source>
</evidence>
<gene>
    <name evidence="6" type="primary">ripA_5</name>
    <name evidence="7" type="synonym">ripA_3</name>
    <name evidence="7" type="ORF">NCTC12971_01180</name>
    <name evidence="6" type="ORF">NCTC9419_03709</name>
</gene>
<dbReference type="Gene3D" id="1.10.10.60">
    <property type="entry name" value="Homeodomain-like"/>
    <property type="match status" value="1"/>
</dbReference>
<evidence type="ECO:0000256" key="1">
    <source>
        <dbReference type="ARBA" id="ARBA00022491"/>
    </source>
</evidence>
<dbReference type="Pfam" id="PF02311">
    <property type="entry name" value="AraC_binding"/>
    <property type="match status" value="1"/>
</dbReference>
<evidence type="ECO:0000256" key="2">
    <source>
        <dbReference type="ARBA" id="ARBA00023015"/>
    </source>
</evidence>
<protein>
    <submittedName>
        <fullName evidence="6">HTH-type transcriptional repressor of iron proteins A</fullName>
    </submittedName>
</protein>
<dbReference type="FunFam" id="1.10.10.60:FF:000132">
    <property type="entry name" value="AraC family transcriptional regulator"/>
    <property type="match status" value="1"/>
</dbReference>
<dbReference type="InterPro" id="IPR014710">
    <property type="entry name" value="RmlC-like_jellyroll"/>
</dbReference>
<dbReference type="Pfam" id="PF12833">
    <property type="entry name" value="HTH_18"/>
    <property type="match status" value="1"/>
</dbReference>
<dbReference type="PANTHER" id="PTHR11019">
    <property type="entry name" value="HTH-TYPE TRANSCRIPTIONAL REGULATOR NIMR"/>
    <property type="match status" value="1"/>
</dbReference>
<dbReference type="SUPFAM" id="SSF46689">
    <property type="entry name" value="Homeodomain-like"/>
    <property type="match status" value="1"/>
</dbReference>
<evidence type="ECO:0000256" key="4">
    <source>
        <dbReference type="ARBA" id="ARBA00023163"/>
    </source>
</evidence>